<dbReference type="GO" id="GO:0005886">
    <property type="term" value="C:plasma membrane"/>
    <property type="evidence" value="ECO:0007669"/>
    <property type="project" value="UniProtKB-SubCell"/>
</dbReference>
<keyword evidence="9" id="KW-0406">Ion transport</keyword>
<keyword evidence="5" id="KW-1003">Cell membrane</keyword>
<feature type="transmembrane region" description="Helical" evidence="13">
    <location>
        <begin position="90"/>
        <end position="108"/>
    </location>
</feature>
<comment type="similarity">
    <text evidence="13">Belongs to the NiCoT transporter (TC 2.A.52) family.</text>
</comment>
<comment type="subcellular location">
    <subcellularLocation>
        <location evidence="2 13">Cell membrane</location>
        <topology evidence="2 13">Multi-pass membrane protein</topology>
    </subcellularLocation>
</comment>
<feature type="region of interest" description="Disordered" evidence="14">
    <location>
        <begin position="117"/>
        <end position="158"/>
    </location>
</feature>
<evidence type="ECO:0000256" key="14">
    <source>
        <dbReference type="SAM" id="MobiDB-lite"/>
    </source>
</evidence>
<feature type="transmembrane region" description="Helical" evidence="13">
    <location>
        <begin position="213"/>
        <end position="235"/>
    </location>
</feature>
<feature type="transmembrane region" description="Helical" evidence="13">
    <location>
        <begin position="256"/>
        <end position="277"/>
    </location>
</feature>
<organism evidence="15 16">
    <name type="scientific">Aestuariispira insulae</name>
    <dbReference type="NCBI Taxonomy" id="1461337"/>
    <lineage>
        <taxon>Bacteria</taxon>
        <taxon>Pseudomonadati</taxon>
        <taxon>Pseudomonadota</taxon>
        <taxon>Alphaproteobacteria</taxon>
        <taxon>Rhodospirillales</taxon>
        <taxon>Kiloniellaceae</taxon>
        <taxon>Aestuariispira</taxon>
    </lineage>
</organism>
<evidence type="ECO:0000313" key="15">
    <source>
        <dbReference type="EMBL" id="RED53689.1"/>
    </source>
</evidence>
<dbReference type="AlphaFoldDB" id="A0A3D9HWA4"/>
<dbReference type="PANTHER" id="PTHR40659:SF1">
    <property type="entry name" value="NICKEL_COBALT EFFLUX SYSTEM RCNA"/>
    <property type="match status" value="1"/>
</dbReference>
<keyword evidence="7 13" id="KW-0812">Transmembrane</keyword>
<dbReference type="GO" id="GO:0015099">
    <property type="term" value="F:nickel cation transmembrane transporter activity"/>
    <property type="evidence" value="ECO:0007669"/>
    <property type="project" value="UniProtKB-UniRule"/>
</dbReference>
<feature type="transmembrane region" description="Helical" evidence="13">
    <location>
        <begin position="56"/>
        <end position="78"/>
    </location>
</feature>
<keyword evidence="8 13" id="KW-1133">Transmembrane helix</keyword>
<keyword evidence="6" id="KW-0533">Nickel</keyword>
<dbReference type="InterPro" id="IPR011541">
    <property type="entry name" value="Ni/Co_transpt_high_affinity"/>
</dbReference>
<evidence type="ECO:0000256" key="11">
    <source>
        <dbReference type="ARBA" id="ARBA00023136"/>
    </source>
</evidence>
<protein>
    <recommendedName>
        <fullName evidence="13">Nickel/cobalt efflux system</fullName>
    </recommendedName>
</protein>
<accession>A0A3D9HWA4</accession>
<keyword evidence="12" id="KW-0170">Cobalt</keyword>
<feature type="compositionally biased region" description="Basic residues" evidence="14">
    <location>
        <begin position="117"/>
        <end position="135"/>
    </location>
</feature>
<evidence type="ECO:0000256" key="13">
    <source>
        <dbReference type="RuleBase" id="RU362101"/>
    </source>
</evidence>
<evidence type="ECO:0000256" key="7">
    <source>
        <dbReference type="ARBA" id="ARBA00022692"/>
    </source>
</evidence>
<dbReference type="InterPro" id="IPR051224">
    <property type="entry name" value="NiCoT_RcnA"/>
</dbReference>
<reference evidence="15 16" key="1">
    <citation type="submission" date="2018-07" db="EMBL/GenBank/DDBJ databases">
        <title>Genomic Encyclopedia of Type Strains, Phase III (KMG-III): the genomes of soil and plant-associated and newly described type strains.</title>
        <authorList>
            <person name="Whitman W."/>
        </authorList>
    </citation>
    <scope>NUCLEOTIDE SEQUENCE [LARGE SCALE GENOMIC DNA]</scope>
    <source>
        <strain evidence="15 16">CECT 8488</strain>
    </source>
</reference>
<proteinExistence type="inferred from homology"/>
<keyword evidence="16" id="KW-1185">Reference proteome</keyword>
<evidence type="ECO:0000256" key="8">
    <source>
        <dbReference type="ARBA" id="ARBA00022989"/>
    </source>
</evidence>
<evidence type="ECO:0000256" key="1">
    <source>
        <dbReference type="ARBA" id="ARBA00002510"/>
    </source>
</evidence>
<dbReference type="Pfam" id="PF03824">
    <property type="entry name" value="NicO"/>
    <property type="match status" value="1"/>
</dbReference>
<dbReference type="RefSeq" id="WP_245956945.1">
    <property type="nucleotide sequence ID" value="NZ_QRDW01000001.1"/>
</dbReference>
<comment type="caution">
    <text evidence="15">The sequence shown here is derived from an EMBL/GenBank/DDBJ whole genome shotgun (WGS) entry which is preliminary data.</text>
</comment>
<keyword evidence="10" id="KW-0921">Nickel transport</keyword>
<evidence type="ECO:0000313" key="16">
    <source>
        <dbReference type="Proteomes" id="UP000256845"/>
    </source>
</evidence>
<dbReference type="GO" id="GO:0032025">
    <property type="term" value="P:response to cobalt ion"/>
    <property type="evidence" value="ECO:0007669"/>
    <property type="project" value="TreeGrafter"/>
</dbReference>
<feature type="transmembrane region" description="Helical" evidence="13">
    <location>
        <begin position="181"/>
        <end position="201"/>
    </location>
</feature>
<evidence type="ECO:0000256" key="4">
    <source>
        <dbReference type="ARBA" id="ARBA00022448"/>
    </source>
</evidence>
<dbReference type="GO" id="GO:0046583">
    <property type="term" value="F:monoatomic cation efflux transmembrane transporter activity"/>
    <property type="evidence" value="ECO:0007669"/>
    <property type="project" value="TreeGrafter"/>
</dbReference>
<dbReference type="NCBIfam" id="NF007454">
    <property type="entry name" value="PRK10019.1"/>
    <property type="match status" value="1"/>
</dbReference>
<keyword evidence="11 13" id="KW-0472">Membrane</keyword>
<evidence type="ECO:0000256" key="10">
    <source>
        <dbReference type="ARBA" id="ARBA00023112"/>
    </source>
</evidence>
<dbReference type="Proteomes" id="UP000256845">
    <property type="component" value="Unassembled WGS sequence"/>
</dbReference>
<gene>
    <name evidence="15" type="ORF">DFP90_101482</name>
</gene>
<evidence type="ECO:0000256" key="6">
    <source>
        <dbReference type="ARBA" id="ARBA00022596"/>
    </source>
</evidence>
<name>A0A3D9HWA4_9PROT</name>
<dbReference type="GO" id="GO:0006824">
    <property type="term" value="P:cobalt ion transport"/>
    <property type="evidence" value="ECO:0007669"/>
    <property type="project" value="UniProtKB-KW"/>
</dbReference>
<comment type="function">
    <text evidence="1">Efflux system for nickel and cobalt.</text>
</comment>
<sequence length="281" mass="29630">MDILELLKNGDTSFAALAFIALAVGALHGLEPGHSKTMMAAFIIAVKGTVTQAIQLGLAATVSHSLIVWVLGLSAIYFGNEMIGEELEPWLILVSGIVILFVAAWIFFQTRLAQRKRSHHHHHHSHGGSHSHGGAHSHGGDHSHSNSHHAHNGDGDAHAAAHAREIETRFAGGAASTGQTIMFGLTGGLIPCPAAITVLILCMQTDQIWKGVGLVSAFSVGLAITLVTAGLVAALGLKYASRKSAKVDEWLSKAPYLSAALIFLIGLYMAGSAYLHLTESH</sequence>
<keyword evidence="3" id="KW-0171">Cobalt transport</keyword>
<dbReference type="EMBL" id="QRDW01000001">
    <property type="protein sequence ID" value="RED53689.1"/>
    <property type="molecule type" value="Genomic_DNA"/>
</dbReference>
<keyword evidence="4 13" id="KW-0813">Transport</keyword>
<feature type="transmembrane region" description="Helical" evidence="13">
    <location>
        <begin position="12"/>
        <end position="30"/>
    </location>
</feature>
<evidence type="ECO:0000256" key="12">
    <source>
        <dbReference type="ARBA" id="ARBA00023285"/>
    </source>
</evidence>
<evidence type="ECO:0000256" key="2">
    <source>
        <dbReference type="ARBA" id="ARBA00004651"/>
    </source>
</evidence>
<evidence type="ECO:0000256" key="3">
    <source>
        <dbReference type="ARBA" id="ARBA00022426"/>
    </source>
</evidence>
<evidence type="ECO:0000256" key="9">
    <source>
        <dbReference type="ARBA" id="ARBA00023065"/>
    </source>
</evidence>
<evidence type="ECO:0000256" key="5">
    <source>
        <dbReference type="ARBA" id="ARBA00022475"/>
    </source>
</evidence>
<dbReference type="GO" id="GO:0010045">
    <property type="term" value="P:response to nickel cation"/>
    <property type="evidence" value="ECO:0007669"/>
    <property type="project" value="TreeGrafter"/>
</dbReference>
<dbReference type="PANTHER" id="PTHR40659">
    <property type="entry name" value="NICKEL/COBALT EFFLUX SYSTEM RCNA"/>
    <property type="match status" value="1"/>
</dbReference>